<dbReference type="GO" id="GO:0016491">
    <property type="term" value="F:oxidoreductase activity"/>
    <property type="evidence" value="ECO:0007669"/>
    <property type="project" value="UniProtKB-KW"/>
</dbReference>
<reference evidence="5" key="1">
    <citation type="submission" date="2020-11" db="EMBL/GenBank/DDBJ databases">
        <authorList>
            <consortium name="DOE Joint Genome Institute"/>
            <person name="Ahrendt S."/>
            <person name="Riley R."/>
            <person name="Andreopoulos W."/>
            <person name="Labutti K."/>
            <person name="Pangilinan J."/>
            <person name="Ruiz-Duenas F.J."/>
            <person name="Barrasa J.M."/>
            <person name="Sanchez-Garcia M."/>
            <person name="Camarero S."/>
            <person name="Miyauchi S."/>
            <person name="Serrano A."/>
            <person name="Linde D."/>
            <person name="Babiker R."/>
            <person name="Drula E."/>
            <person name="Ayuso-Fernandez I."/>
            <person name="Pacheco R."/>
            <person name="Padilla G."/>
            <person name="Ferreira P."/>
            <person name="Barriuso J."/>
            <person name="Kellner H."/>
            <person name="Castanera R."/>
            <person name="Alfaro M."/>
            <person name="Ramirez L."/>
            <person name="Pisabarro A.G."/>
            <person name="Kuo A."/>
            <person name="Tritt A."/>
            <person name="Lipzen A."/>
            <person name="He G."/>
            <person name="Yan M."/>
            <person name="Ng V."/>
            <person name="Cullen D."/>
            <person name="Martin F."/>
            <person name="Rosso M.-N."/>
            <person name="Henrissat B."/>
            <person name="Hibbett D."/>
            <person name="Martinez A.T."/>
            <person name="Grigoriev I.V."/>
        </authorList>
    </citation>
    <scope>NUCLEOTIDE SEQUENCE</scope>
    <source>
        <strain evidence="5">CBS 506.95</strain>
    </source>
</reference>
<dbReference type="Gene3D" id="3.40.50.720">
    <property type="entry name" value="NAD(P)-binding Rossmann-like Domain"/>
    <property type="match status" value="1"/>
</dbReference>
<proteinExistence type="inferred from homology"/>
<dbReference type="InterPro" id="IPR036291">
    <property type="entry name" value="NAD(P)-bd_dom_sf"/>
</dbReference>
<dbReference type="Pfam" id="PF05368">
    <property type="entry name" value="NmrA"/>
    <property type="match status" value="1"/>
</dbReference>
<dbReference type="Proteomes" id="UP000807306">
    <property type="component" value="Unassembled WGS sequence"/>
</dbReference>
<evidence type="ECO:0000256" key="2">
    <source>
        <dbReference type="ARBA" id="ARBA00022857"/>
    </source>
</evidence>
<comment type="similarity">
    <text evidence="1">Belongs to the NmrA-type oxidoreductase family.</text>
</comment>
<name>A0A9P6EH21_9AGAR</name>
<evidence type="ECO:0000313" key="5">
    <source>
        <dbReference type="EMBL" id="KAF9528763.1"/>
    </source>
</evidence>
<evidence type="ECO:0000256" key="3">
    <source>
        <dbReference type="ARBA" id="ARBA00023002"/>
    </source>
</evidence>
<dbReference type="PANTHER" id="PTHR42748:SF30">
    <property type="entry name" value="NMRA-LIKE DOMAIN-CONTAINING PROTEIN"/>
    <property type="match status" value="1"/>
</dbReference>
<keyword evidence="6" id="KW-1185">Reference proteome</keyword>
<keyword evidence="3" id="KW-0560">Oxidoreductase</keyword>
<organism evidence="5 6">
    <name type="scientific">Crepidotus variabilis</name>
    <dbReference type="NCBI Taxonomy" id="179855"/>
    <lineage>
        <taxon>Eukaryota</taxon>
        <taxon>Fungi</taxon>
        <taxon>Dikarya</taxon>
        <taxon>Basidiomycota</taxon>
        <taxon>Agaricomycotina</taxon>
        <taxon>Agaricomycetes</taxon>
        <taxon>Agaricomycetidae</taxon>
        <taxon>Agaricales</taxon>
        <taxon>Agaricineae</taxon>
        <taxon>Crepidotaceae</taxon>
        <taxon>Crepidotus</taxon>
    </lineage>
</organism>
<dbReference type="GO" id="GO:0005634">
    <property type="term" value="C:nucleus"/>
    <property type="evidence" value="ECO:0007669"/>
    <property type="project" value="TreeGrafter"/>
</dbReference>
<dbReference type="InterPro" id="IPR008030">
    <property type="entry name" value="NmrA-like"/>
</dbReference>
<dbReference type="PANTHER" id="PTHR42748">
    <property type="entry name" value="NITROGEN METABOLITE REPRESSION PROTEIN NMRA FAMILY MEMBER"/>
    <property type="match status" value="1"/>
</dbReference>
<dbReference type="EMBL" id="MU157850">
    <property type="protein sequence ID" value="KAF9528763.1"/>
    <property type="molecule type" value="Genomic_DNA"/>
</dbReference>
<dbReference type="AlphaFoldDB" id="A0A9P6EH21"/>
<evidence type="ECO:0000256" key="1">
    <source>
        <dbReference type="ARBA" id="ARBA00006328"/>
    </source>
</evidence>
<keyword evidence="2" id="KW-0521">NADP</keyword>
<accession>A0A9P6EH21</accession>
<feature type="domain" description="NmrA-like" evidence="4">
    <location>
        <begin position="7"/>
        <end position="170"/>
    </location>
</feature>
<dbReference type="SUPFAM" id="SSF51735">
    <property type="entry name" value="NAD(P)-binding Rossmann-fold domains"/>
    <property type="match status" value="1"/>
</dbReference>
<dbReference type="InterPro" id="IPR051164">
    <property type="entry name" value="NmrA-like_oxidored"/>
</dbReference>
<comment type="caution">
    <text evidence="5">The sequence shown here is derived from an EMBL/GenBank/DDBJ whole genome shotgun (WGS) entry which is preliminary data.</text>
</comment>
<evidence type="ECO:0000313" key="6">
    <source>
        <dbReference type="Proteomes" id="UP000807306"/>
    </source>
</evidence>
<sequence>MPSFTDDSETQQAKLIINAAKSAGATHIVHSTNISIPRPEEGKNWDPKSVAAPALEGKQVVEEMVRRAGFTSWTILRPGVFMTNFFTPFVGMMFPDLLTKGLFVSSYRPDTILPLIDPDTIGAFASSAFLDPSKYGGKEIRLTGDPVKVEAIVEAMAKASGKKITASYRSAEESQALAETNPFIAGQLFSLDLYKYIDMAEVRKWEVKLATFQDFLDREHVLVAKTFERVN</sequence>
<dbReference type="OrthoDB" id="419598at2759"/>
<evidence type="ECO:0000259" key="4">
    <source>
        <dbReference type="Pfam" id="PF05368"/>
    </source>
</evidence>
<protein>
    <recommendedName>
        <fullName evidence="4">NmrA-like domain-containing protein</fullName>
    </recommendedName>
</protein>
<gene>
    <name evidence="5" type="ORF">CPB83DRAFT_853720</name>
</gene>